<dbReference type="Proteomes" id="UP000184388">
    <property type="component" value="Unassembled WGS sequence"/>
</dbReference>
<proteinExistence type="predicted"/>
<dbReference type="AlphaFoldDB" id="A0A9X8N786"/>
<gene>
    <name evidence="2" type="ORF">SAMN05216268_12426</name>
</gene>
<comment type="caution">
    <text evidence="2">The sequence shown here is derived from an EMBL/GenBank/DDBJ whole genome shotgun (WGS) entry which is preliminary data.</text>
</comment>
<reference evidence="3" key="1">
    <citation type="submission" date="2016-11" db="EMBL/GenBank/DDBJ databases">
        <authorList>
            <person name="Jaros S."/>
            <person name="Januszkiewicz K."/>
            <person name="Wedrychowicz H."/>
        </authorList>
    </citation>
    <scope>NUCLEOTIDE SEQUENCE [LARGE SCALE GENOMIC DNA]</scope>
    <source>
        <strain evidence="3">CGMCC 4.3555</strain>
    </source>
</reference>
<dbReference type="RefSeq" id="WP_073448767.1">
    <property type="nucleotide sequence ID" value="NZ_FRBK01000024.1"/>
</dbReference>
<accession>A0A9X8N786</accession>
<evidence type="ECO:0000313" key="3">
    <source>
        <dbReference type="Proteomes" id="UP000184388"/>
    </source>
</evidence>
<evidence type="ECO:0000313" key="2">
    <source>
        <dbReference type="EMBL" id="SHN21151.1"/>
    </source>
</evidence>
<protein>
    <submittedName>
        <fullName evidence="2">Uncharacterized protein</fullName>
    </submittedName>
</protein>
<organism evidence="2 3">
    <name type="scientific">Streptomyces yunnanensis</name>
    <dbReference type="NCBI Taxonomy" id="156453"/>
    <lineage>
        <taxon>Bacteria</taxon>
        <taxon>Bacillati</taxon>
        <taxon>Actinomycetota</taxon>
        <taxon>Actinomycetes</taxon>
        <taxon>Kitasatosporales</taxon>
        <taxon>Streptomycetaceae</taxon>
        <taxon>Streptomyces</taxon>
    </lineage>
</organism>
<evidence type="ECO:0000256" key="1">
    <source>
        <dbReference type="SAM" id="MobiDB-lite"/>
    </source>
</evidence>
<dbReference type="EMBL" id="FRBK01000024">
    <property type="protein sequence ID" value="SHN21151.1"/>
    <property type="molecule type" value="Genomic_DNA"/>
</dbReference>
<name>A0A9X8N786_9ACTN</name>
<feature type="region of interest" description="Disordered" evidence="1">
    <location>
        <begin position="88"/>
        <end position="138"/>
    </location>
</feature>
<sequence length="138" mass="14902">MQPEEHGDGQERGVDALRAELKAVRAEAAKCRTEARETAAALKAARIPEQFQAVVDRATELETELHRERLARRYRLPDALAVRIAGADEDARDADAKTLAEPFHSRSGGMGRGGLDPSVTPAPSDPGEPAASIPRARR</sequence>